<dbReference type="InterPro" id="IPR024368">
    <property type="entry name" value="Ecl1/2/3"/>
</dbReference>
<evidence type="ECO:0000313" key="2">
    <source>
        <dbReference type="Proteomes" id="UP001194580"/>
    </source>
</evidence>
<name>A0AAD4H5X3_9FUNG</name>
<protein>
    <submittedName>
        <fullName evidence="1">Uncharacterized protein</fullName>
    </submittedName>
</protein>
<comment type="caution">
    <text evidence="1">The sequence shown here is derived from an EMBL/GenBank/DDBJ whole genome shotgun (WGS) entry which is preliminary data.</text>
</comment>
<sequence length="132" mass="14103">MDSDWCMFCEKHVMDLGAAYCSKDCARMDKLMSMANKPSVVASNPSTSSPSSASSLSLPLAPVSSIKRFAHSPMTVTYPSMYRSSTLIPASMSSRGGISKNGCTPIPAATTSIRCLPVSRSAVRRQPLVLHD</sequence>
<gene>
    <name evidence="1" type="ORF">BGZ95_009219</name>
</gene>
<proteinExistence type="predicted"/>
<dbReference type="EMBL" id="JAAAIL010000529">
    <property type="protein sequence ID" value="KAG0275064.1"/>
    <property type="molecule type" value="Genomic_DNA"/>
</dbReference>
<dbReference type="AlphaFoldDB" id="A0AAD4H5X3"/>
<dbReference type="Pfam" id="PF12855">
    <property type="entry name" value="Ecl1"/>
    <property type="match status" value="1"/>
</dbReference>
<organism evidence="1 2">
    <name type="scientific">Linnemannia exigua</name>
    <dbReference type="NCBI Taxonomy" id="604196"/>
    <lineage>
        <taxon>Eukaryota</taxon>
        <taxon>Fungi</taxon>
        <taxon>Fungi incertae sedis</taxon>
        <taxon>Mucoromycota</taxon>
        <taxon>Mortierellomycotina</taxon>
        <taxon>Mortierellomycetes</taxon>
        <taxon>Mortierellales</taxon>
        <taxon>Mortierellaceae</taxon>
        <taxon>Linnemannia</taxon>
    </lineage>
</organism>
<reference evidence="1" key="1">
    <citation type="journal article" date="2020" name="Fungal Divers.">
        <title>Resolving the Mortierellaceae phylogeny through synthesis of multi-gene phylogenetics and phylogenomics.</title>
        <authorList>
            <person name="Vandepol N."/>
            <person name="Liber J."/>
            <person name="Desiro A."/>
            <person name="Na H."/>
            <person name="Kennedy M."/>
            <person name="Barry K."/>
            <person name="Grigoriev I.V."/>
            <person name="Miller A.N."/>
            <person name="O'Donnell K."/>
            <person name="Stajich J.E."/>
            <person name="Bonito G."/>
        </authorList>
    </citation>
    <scope>NUCLEOTIDE SEQUENCE</scope>
    <source>
        <strain evidence="1">NRRL 28262</strain>
    </source>
</reference>
<accession>A0AAD4H5X3</accession>
<keyword evidence="2" id="KW-1185">Reference proteome</keyword>
<dbReference type="Proteomes" id="UP001194580">
    <property type="component" value="Unassembled WGS sequence"/>
</dbReference>
<evidence type="ECO:0000313" key="1">
    <source>
        <dbReference type="EMBL" id="KAG0275064.1"/>
    </source>
</evidence>